<dbReference type="GeneID" id="63771907"/>
<dbReference type="PROSITE" id="PS00086">
    <property type="entry name" value="CYTOCHROME_P450"/>
    <property type="match status" value="1"/>
</dbReference>
<evidence type="ECO:0000256" key="3">
    <source>
        <dbReference type="ARBA" id="ARBA00022723"/>
    </source>
</evidence>
<feature type="binding site" description="axial binding residue" evidence="5">
    <location>
        <position position="458"/>
    </location>
    <ligand>
        <name>heme</name>
        <dbReference type="ChEBI" id="CHEBI:30413"/>
    </ligand>
    <ligandPart>
        <name>Fe</name>
        <dbReference type="ChEBI" id="CHEBI:18248"/>
    </ligandPart>
</feature>
<evidence type="ECO:0000256" key="6">
    <source>
        <dbReference type="RuleBase" id="RU000461"/>
    </source>
</evidence>
<dbReference type="OrthoDB" id="3945418at2759"/>
<evidence type="ECO:0000256" key="2">
    <source>
        <dbReference type="ARBA" id="ARBA00022617"/>
    </source>
</evidence>
<dbReference type="GO" id="GO:0005506">
    <property type="term" value="F:iron ion binding"/>
    <property type="evidence" value="ECO:0007669"/>
    <property type="project" value="InterPro"/>
</dbReference>
<dbReference type="Proteomes" id="UP000193689">
    <property type="component" value="Unassembled WGS sequence"/>
</dbReference>
<evidence type="ECO:0000256" key="1">
    <source>
        <dbReference type="ARBA" id="ARBA00001971"/>
    </source>
</evidence>
<keyword evidence="6" id="KW-0560">Oxidoreductase</keyword>
<dbReference type="SUPFAM" id="SSF48264">
    <property type="entry name" value="Cytochrome P450"/>
    <property type="match status" value="1"/>
</dbReference>
<evidence type="ECO:0000256" key="4">
    <source>
        <dbReference type="ARBA" id="ARBA00023004"/>
    </source>
</evidence>
<dbReference type="GO" id="GO:0004497">
    <property type="term" value="F:monooxygenase activity"/>
    <property type="evidence" value="ECO:0007669"/>
    <property type="project" value="UniProtKB-KW"/>
</dbReference>
<dbReference type="Pfam" id="PF00067">
    <property type="entry name" value="p450"/>
    <property type="match status" value="1"/>
</dbReference>
<keyword evidence="4 5" id="KW-0408">Iron</keyword>
<dbReference type="PANTHER" id="PTHR24305:SF147">
    <property type="entry name" value="P450, PUTATIVE (EUROFUNG)-RELATED"/>
    <property type="match status" value="1"/>
</dbReference>
<dbReference type="AlphaFoldDB" id="A0A1Y2E2T3"/>
<dbReference type="EMBL" id="MCFJ01000005">
    <property type="protein sequence ID" value="ORY65757.1"/>
    <property type="molecule type" value="Genomic_DNA"/>
</dbReference>
<dbReference type="GO" id="GO:0016705">
    <property type="term" value="F:oxidoreductase activity, acting on paired donors, with incorporation or reduction of molecular oxygen"/>
    <property type="evidence" value="ECO:0007669"/>
    <property type="project" value="InterPro"/>
</dbReference>
<gene>
    <name evidence="7" type="ORF">BCR38DRAFT_339335</name>
</gene>
<comment type="cofactor">
    <cofactor evidence="1 5">
        <name>heme</name>
        <dbReference type="ChEBI" id="CHEBI:30413"/>
    </cofactor>
</comment>
<dbReference type="InterPro" id="IPR001128">
    <property type="entry name" value="Cyt_P450"/>
</dbReference>
<dbReference type="InterPro" id="IPR002401">
    <property type="entry name" value="Cyt_P450_E_grp-I"/>
</dbReference>
<dbReference type="InterPro" id="IPR050121">
    <property type="entry name" value="Cytochrome_P450_monoxygenase"/>
</dbReference>
<comment type="similarity">
    <text evidence="6">Belongs to the cytochrome P450 family.</text>
</comment>
<proteinExistence type="inferred from homology"/>
<dbReference type="RefSeq" id="XP_040716721.1">
    <property type="nucleotide sequence ID" value="XM_040855695.1"/>
</dbReference>
<dbReference type="Gene3D" id="1.10.630.10">
    <property type="entry name" value="Cytochrome P450"/>
    <property type="match status" value="1"/>
</dbReference>
<name>A0A1Y2E2T3_9PEZI</name>
<reference evidence="7 8" key="1">
    <citation type="submission" date="2016-07" db="EMBL/GenBank/DDBJ databases">
        <title>Pervasive Adenine N6-methylation of Active Genes in Fungi.</title>
        <authorList>
            <consortium name="DOE Joint Genome Institute"/>
            <person name="Mondo S.J."/>
            <person name="Dannebaum R.O."/>
            <person name="Kuo R.C."/>
            <person name="Labutti K."/>
            <person name="Haridas S."/>
            <person name="Kuo A."/>
            <person name="Salamov A."/>
            <person name="Ahrendt S.R."/>
            <person name="Lipzen A."/>
            <person name="Sullivan W."/>
            <person name="Andreopoulos W.B."/>
            <person name="Clum A."/>
            <person name="Lindquist E."/>
            <person name="Daum C."/>
            <person name="Ramamoorthy G.K."/>
            <person name="Gryganskyi A."/>
            <person name="Culley D."/>
            <person name="Magnuson J.K."/>
            <person name="James T.Y."/>
            <person name="O'Malley M.A."/>
            <person name="Stajich J.E."/>
            <person name="Spatafora J.W."/>
            <person name="Visel A."/>
            <person name="Grigoriev I.V."/>
        </authorList>
    </citation>
    <scope>NUCLEOTIDE SEQUENCE [LARGE SCALE GENOMIC DNA]</scope>
    <source>
        <strain evidence="7 8">CBS 129021</strain>
    </source>
</reference>
<dbReference type="InterPro" id="IPR017972">
    <property type="entry name" value="Cyt_P450_CS"/>
</dbReference>
<sequence length="515" mass="59025">MNLNLASLVANISLTRLFYLWVLYRIGCALYNVSAFHPLSRFPGPKLAALSLAYEFWFDMILVGRYTHEIKKMHQIYGPVVRIGPNELHCSDPAFIDEIYASGNRRRDKQTHYLNTLVGPINVGLFASREHELHRTRRRALNKFFSRGQIVNLEPEIHNLTQLLCNKILQDSSKKPLDVTTAYSCFTSDLIFSYCFGESLGFLDQDGWEPNFRVAAEAIMSTSYLFRFFPALRVLPDAAPYLAKYISDSVALLMHEMYTVMPKRILRAREELSAGIVRKRPVVWSDIILDEKLHESQKTTVRLSGEGFSITVAGTETTAWVLTVITFYVLSQPEIQARLTEELKGVNPSDLKWTSLEKIPYLTAVVLEGLRLAYGIGARTPRIAPDEDLIYRGEMNDHTYEYVIPKGTAIGMSAVILNHNEDLFPNSEAFIPERWLNQERRREMERSLFSFNRGSRQCVGINLAYCELYLATAALCLRVFPHMQLYQTSEEDVRYDHDKILAQPRKGSQVRVVMK</sequence>
<dbReference type="PANTHER" id="PTHR24305">
    <property type="entry name" value="CYTOCHROME P450"/>
    <property type="match status" value="1"/>
</dbReference>
<keyword evidence="6" id="KW-0503">Monooxygenase</keyword>
<dbReference type="STRING" id="1141098.A0A1Y2E2T3"/>
<dbReference type="PRINTS" id="PR00385">
    <property type="entry name" value="P450"/>
</dbReference>
<evidence type="ECO:0000313" key="7">
    <source>
        <dbReference type="EMBL" id="ORY65757.1"/>
    </source>
</evidence>
<keyword evidence="3 5" id="KW-0479">Metal-binding</keyword>
<keyword evidence="8" id="KW-1185">Reference proteome</keyword>
<evidence type="ECO:0000313" key="8">
    <source>
        <dbReference type="Proteomes" id="UP000193689"/>
    </source>
</evidence>
<organism evidence="7 8">
    <name type="scientific">Pseudomassariella vexata</name>
    <dbReference type="NCBI Taxonomy" id="1141098"/>
    <lineage>
        <taxon>Eukaryota</taxon>
        <taxon>Fungi</taxon>
        <taxon>Dikarya</taxon>
        <taxon>Ascomycota</taxon>
        <taxon>Pezizomycotina</taxon>
        <taxon>Sordariomycetes</taxon>
        <taxon>Xylariomycetidae</taxon>
        <taxon>Amphisphaeriales</taxon>
        <taxon>Pseudomassariaceae</taxon>
        <taxon>Pseudomassariella</taxon>
    </lineage>
</organism>
<dbReference type="InParanoid" id="A0A1Y2E2T3"/>
<keyword evidence="2 5" id="KW-0349">Heme</keyword>
<comment type="caution">
    <text evidence="7">The sequence shown here is derived from an EMBL/GenBank/DDBJ whole genome shotgun (WGS) entry which is preliminary data.</text>
</comment>
<dbReference type="PRINTS" id="PR00463">
    <property type="entry name" value="EP450I"/>
</dbReference>
<dbReference type="InterPro" id="IPR036396">
    <property type="entry name" value="Cyt_P450_sf"/>
</dbReference>
<accession>A0A1Y2E2T3</accession>
<protein>
    <submittedName>
        <fullName evidence="7">Putative cytochrome P450</fullName>
    </submittedName>
</protein>
<dbReference type="GO" id="GO:0020037">
    <property type="term" value="F:heme binding"/>
    <property type="evidence" value="ECO:0007669"/>
    <property type="project" value="InterPro"/>
</dbReference>
<evidence type="ECO:0000256" key="5">
    <source>
        <dbReference type="PIRSR" id="PIRSR602401-1"/>
    </source>
</evidence>
<dbReference type="CDD" id="cd11062">
    <property type="entry name" value="CYP58-like"/>
    <property type="match status" value="1"/>
</dbReference>